<feature type="region of interest" description="Disordered" evidence="1">
    <location>
        <begin position="1"/>
        <end position="64"/>
    </location>
</feature>
<accession>A0A392VBW9</accession>
<keyword evidence="3" id="KW-1185">Reference proteome</keyword>
<feature type="compositionally biased region" description="Basic and acidic residues" evidence="1">
    <location>
        <begin position="21"/>
        <end position="43"/>
    </location>
</feature>
<sequence length="64" mass="7544">MRMMDNVSKRDGDLVEGSLNDENRCRKENLTTKKFEGGSEIHGGKRKNKRCNEKMREEEEAIKW</sequence>
<protein>
    <submittedName>
        <fullName evidence="2">Uncharacterized protein</fullName>
    </submittedName>
</protein>
<feature type="non-terminal residue" evidence="2">
    <location>
        <position position="64"/>
    </location>
</feature>
<name>A0A392VBW9_9FABA</name>
<comment type="caution">
    <text evidence="2">The sequence shown here is derived from an EMBL/GenBank/DDBJ whole genome shotgun (WGS) entry which is preliminary data.</text>
</comment>
<evidence type="ECO:0000313" key="3">
    <source>
        <dbReference type="Proteomes" id="UP000265520"/>
    </source>
</evidence>
<proteinExistence type="predicted"/>
<evidence type="ECO:0000313" key="2">
    <source>
        <dbReference type="EMBL" id="MCI85828.1"/>
    </source>
</evidence>
<reference evidence="2 3" key="1">
    <citation type="journal article" date="2018" name="Front. Plant Sci.">
        <title>Red Clover (Trifolium pratense) and Zigzag Clover (T. medium) - A Picture of Genomic Similarities and Differences.</title>
        <authorList>
            <person name="Dluhosova J."/>
            <person name="Istvanek J."/>
            <person name="Nedelnik J."/>
            <person name="Repkova J."/>
        </authorList>
    </citation>
    <scope>NUCLEOTIDE SEQUENCE [LARGE SCALE GENOMIC DNA]</scope>
    <source>
        <strain evidence="3">cv. 10/8</strain>
        <tissue evidence="2">Leaf</tissue>
    </source>
</reference>
<dbReference type="AlphaFoldDB" id="A0A392VBW9"/>
<feature type="compositionally biased region" description="Basic and acidic residues" evidence="1">
    <location>
        <begin position="50"/>
        <end position="64"/>
    </location>
</feature>
<dbReference type="EMBL" id="LXQA011124763">
    <property type="protein sequence ID" value="MCI85828.1"/>
    <property type="molecule type" value="Genomic_DNA"/>
</dbReference>
<dbReference type="Proteomes" id="UP000265520">
    <property type="component" value="Unassembled WGS sequence"/>
</dbReference>
<evidence type="ECO:0000256" key="1">
    <source>
        <dbReference type="SAM" id="MobiDB-lite"/>
    </source>
</evidence>
<organism evidence="2 3">
    <name type="scientific">Trifolium medium</name>
    <dbReference type="NCBI Taxonomy" id="97028"/>
    <lineage>
        <taxon>Eukaryota</taxon>
        <taxon>Viridiplantae</taxon>
        <taxon>Streptophyta</taxon>
        <taxon>Embryophyta</taxon>
        <taxon>Tracheophyta</taxon>
        <taxon>Spermatophyta</taxon>
        <taxon>Magnoliopsida</taxon>
        <taxon>eudicotyledons</taxon>
        <taxon>Gunneridae</taxon>
        <taxon>Pentapetalae</taxon>
        <taxon>rosids</taxon>
        <taxon>fabids</taxon>
        <taxon>Fabales</taxon>
        <taxon>Fabaceae</taxon>
        <taxon>Papilionoideae</taxon>
        <taxon>50 kb inversion clade</taxon>
        <taxon>NPAAA clade</taxon>
        <taxon>Hologalegina</taxon>
        <taxon>IRL clade</taxon>
        <taxon>Trifolieae</taxon>
        <taxon>Trifolium</taxon>
    </lineage>
</organism>